<dbReference type="EMBL" id="FNAX01000003">
    <property type="protein sequence ID" value="SDE70474.1"/>
    <property type="molecule type" value="Genomic_DNA"/>
</dbReference>
<evidence type="ECO:0000313" key="2">
    <source>
        <dbReference type="EMBL" id="SDE70474.1"/>
    </source>
</evidence>
<organism evidence="2 3">
    <name type="scientific">Streptomyces griseoaurantiacus</name>
    <dbReference type="NCBI Taxonomy" id="68213"/>
    <lineage>
        <taxon>Bacteria</taxon>
        <taxon>Bacillati</taxon>
        <taxon>Actinomycetota</taxon>
        <taxon>Actinomycetes</taxon>
        <taxon>Kitasatosporales</taxon>
        <taxon>Streptomycetaceae</taxon>
        <taxon>Streptomyces</taxon>
        <taxon>Streptomyces aurantiacus group</taxon>
    </lineage>
</organism>
<protein>
    <submittedName>
        <fullName evidence="2">Uncharacterized protein</fullName>
    </submittedName>
</protein>
<gene>
    <name evidence="2" type="ORF">SAMN05216260_103197</name>
</gene>
<keyword evidence="1" id="KW-0472">Membrane</keyword>
<sequence length="123" mass="12963">MPPAPTPPTGRGGKKALKIIGGVVVAVLIIGLKFGAGWGLGWLFGRDDAETTSVGNCMHNDGTQTSPDLQEVDCSSDKAQYEVVEKFGGSKDSSKCEDVKDATISYIQYGNGHDVVLCLKETS</sequence>
<dbReference type="AlphaFoldDB" id="A0A1G7F3H5"/>
<evidence type="ECO:0000256" key="1">
    <source>
        <dbReference type="SAM" id="Phobius"/>
    </source>
</evidence>
<name>A0A1G7F3H5_9ACTN</name>
<keyword evidence="1" id="KW-1133">Transmembrane helix</keyword>
<evidence type="ECO:0000313" key="3">
    <source>
        <dbReference type="Proteomes" id="UP000198614"/>
    </source>
</evidence>
<reference evidence="2 3" key="1">
    <citation type="submission" date="2016-10" db="EMBL/GenBank/DDBJ databases">
        <authorList>
            <person name="de Groot N.N."/>
        </authorList>
    </citation>
    <scope>NUCLEOTIDE SEQUENCE [LARGE SCALE GENOMIC DNA]</scope>
    <source>
        <strain evidence="2 3">CGMCC 4.1859</strain>
    </source>
</reference>
<accession>A0A1G7F3H5</accession>
<feature type="transmembrane region" description="Helical" evidence="1">
    <location>
        <begin position="20"/>
        <end position="44"/>
    </location>
</feature>
<proteinExistence type="predicted"/>
<keyword evidence="1" id="KW-0812">Transmembrane</keyword>
<dbReference type="Proteomes" id="UP000198614">
    <property type="component" value="Unassembled WGS sequence"/>
</dbReference>